<dbReference type="Gene3D" id="1.10.150.130">
    <property type="match status" value="1"/>
</dbReference>
<dbReference type="Pfam" id="PF13102">
    <property type="entry name" value="Phage_int_SAM_5"/>
    <property type="match status" value="1"/>
</dbReference>
<evidence type="ECO:0000256" key="3">
    <source>
        <dbReference type="PROSITE-ProRule" id="PRU01248"/>
    </source>
</evidence>
<sequence length="356" mass="41778">MLTIKAEVQKDKQRSDGSYNVKIRFTYKRKVRRLSSSLFVTTKDLTKSLAFKDGTNVKREIDDLVRYYQDKCAHLRLESKNYSLDEIIDCLKDERERNRPVDFIRFAREWISHAEIKGVKNYNCALNALIRYVNKEALSVDEITSSFLDGFMRFLNHEREARVQVLSDRGKRVPSNRSISLYMSGIRHLFNEAKRFYNDYDRNVIVITNSPFENFKVPKQQVSRKRAITPELLRRIWKLPYKRTAKGYESNCRYNLAKDCFILSFCLIGMNSVDLFNASTVIENTIVYYRTKTKERRDDQAKMMVNIPMLIMPIVDKYRDPSGRRLFNFHLSYANSATFNKAINIGLKEIGAELGV</sequence>
<gene>
    <name evidence="5" type="ORF">H9977_02150</name>
</gene>
<dbReference type="InterPro" id="IPR025269">
    <property type="entry name" value="SAM-like_dom"/>
</dbReference>
<protein>
    <submittedName>
        <fullName evidence="5">Phage integrase SAM-like domain-containing protein</fullName>
    </submittedName>
</protein>
<dbReference type="InterPro" id="IPR010998">
    <property type="entry name" value="Integrase_recombinase_N"/>
</dbReference>
<dbReference type="GO" id="GO:0003677">
    <property type="term" value="F:DNA binding"/>
    <property type="evidence" value="ECO:0007669"/>
    <property type="project" value="UniProtKB-UniRule"/>
</dbReference>
<dbReference type="InterPro" id="IPR044068">
    <property type="entry name" value="CB"/>
</dbReference>
<accession>A0A9D2BF75</accession>
<dbReference type="PROSITE" id="PS51900">
    <property type="entry name" value="CB"/>
    <property type="match status" value="1"/>
</dbReference>
<dbReference type="AlphaFoldDB" id="A0A9D2BF75"/>
<comment type="caution">
    <text evidence="5">The sequence shown here is derived from an EMBL/GenBank/DDBJ whole genome shotgun (WGS) entry which is preliminary data.</text>
</comment>
<evidence type="ECO:0000313" key="5">
    <source>
        <dbReference type="EMBL" id="HIX73843.1"/>
    </source>
</evidence>
<evidence type="ECO:0000256" key="1">
    <source>
        <dbReference type="ARBA" id="ARBA00022908"/>
    </source>
</evidence>
<feature type="non-terminal residue" evidence="5">
    <location>
        <position position="356"/>
    </location>
</feature>
<evidence type="ECO:0000313" key="6">
    <source>
        <dbReference type="Proteomes" id="UP000886740"/>
    </source>
</evidence>
<dbReference type="EMBL" id="DXEL01000021">
    <property type="protein sequence ID" value="HIX73843.1"/>
    <property type="molecule type" value="Genomic_DNA"/>
</dbReference>
<dbReference type="Proteomes" id="UP000886740">
    <property type="component" value="Unassembled WGS sequence"/>
</dbReference>
<keyword evidence="2 3" id="KW-0238">DNA-binding</keyword>
<organism evidence="5 6">
    <name type="scientific">Candidatus Parabacteroides intestinipullorum</name>
    <dbReference type="NCBI Taxonomy" id="2838723"/>
    <lineage>
        <taxon>Bacteria</taxon>
        <taxon>Pseudomonadati</taxon>
        <taxon>Bacteroidota</taxon>
        <taxon>Bacteroidia</taxon>
        <taxon>Bacteroidales</taxon>
        <taxon>Tannerellaceae</taxon>
        <taxon>Parabacteroides</taxon>
    </lineage>
</organism>
<keyword evidence="1" id="KW-0229">DNA integration</keyword>
<reference evidence="5" key="2">
    <citation type="submission" date="2021-04" db="EMBL/GenBank/DDBJ databases">
        <authorList>
            <person name="Gilroy R."/>
        </authorList>
    </citation>
    <scope>NUCLEOTIDE SEQUENCE</scope>
    <source>
        <strain evidence="5">ChiGjej6B6-14162</strain>
    </source>
</reference>
<feature type="domain" description="Core-binding (CB)" evidence="4">
    <location>
        <begin position="101"/>
        <end position="194"/>
    </location>
</feature>
<name>A0A9D2BF75_9BACT</name>
<evidence type="ECO:0000259" key="4">
    <source>
        <dbReference type="PROSITE" id="PS51900"/>
    </source>
</evidence>
<dbReference type="GO" id="GO:0015074">
    <property type="term" value="P:DNA integration"/>
    <property type="evidence" value="ECO:0007669"/>
    <property type="project" value="UniProtKB-KW"/>
</dbReference>
<proteinExistence type="predicted"/>
<reference evidence="5" key="1">
    <citation type="journal article" date="2021" name="PeerJ">
        <title>Extensive microbial diversity within the chicken gut microbiome revealed by metagenomics and culture.</title>
        <authorList>
            <person name="Gilroy R."/>
            <person name="Ravi A."/>
            <person name="Getino M."/>
            <person name="Pursley I."/>
            <person name="Horton D.L."/>
            <person name="Alikhan N.F."/>
            <person name="Baker D."/>
            <person name="Gharbi K."/>
            <person name="Hall N."/>
            <person name="Watson M."/>
            <person name="Adriaenssens E.M."/>
            <person name="Foster-Nyarko E."/>
            <person name="Jarju S."/>
            <person name="Secka A."/>
            <person name="Antonio M."/>
            <person name="Oren A."/>
            <person name="Chaudhuri R.R."/>
            <person name="La Ragione R."/>
            <person name="Hildebrand F."/>
            <person name="Pallen M.J."/>
        </authorList>
    </citation>
    <scope>NUCLEOTIDE SEQUENCE</scope>
    <source>
        <strain evidence="5">ChiGjej6B6-14162</strain>
    </source>
</reference>
<evidence type="ECO:0000256" key="2">
    <source>
        <dbReference type="ARBA" id="ARBA00023125"/>
    </source>
</evidence>